<dbReference type="Proteomes" id="UP000283762">
    <property type="component" value="Unassembled WGS sequence"/>
</dbReference>
<name>A0A414Q826_BACSE</name>
<organism evidence="1 2">
    <name type="scientific">Bacteroides stercoris</name>
    <dbReference type="NCBI Taxonomy" id="46506"/>
    <lineage>
        <taxon>Bacteria</taxon>
        <taxon>Pseudomonadati</taxon>
        <taxon>Bacteroidota</taxon>
        <taxon>Bacteroidia</taxon>
        <taxon>Bacteroidales</taxon>
        <taxon>Bacteroidaceae</taxon>
        <taxon>Bacteroides</taxon>
    </lineage>
</organism>
<comment type="caution">
    <text evidence="1">The sequence shown here is derived from an EMBL/GenBank/DDBJ whole genome shotgun (WGS) entry which is preliminary data.</text>
</comment>
<evidence type="ECO:0000313" key="2">
    <source>
        <dbReference type="Proteomes" id="UP000283762"/>
    </source>
</evidence>
<gene>
    <name evidence="1" type="ORF">DW668_04960</name>
</gene>
<protein>
    <submittedName>
        <fullName evidence="1">Uncharacterized protein</fullName>
    </submittedName>
</protein>
<accession>A0A414Q826</accession>
<sequence>MSWFATYDKERDEVIHSMPEEKINVFTGEEYSREEYIEMLKAKIAGGDLYANEALRRVGTFERIMFDRRGEYASYKYWRKHKFDNKV</sequence>
<proteinExistence type="predicted"/>
<dbReference type="AlphaFoldDB" id="A0A414Q826"/>
<dbReference type="EMBL" id="QRHJ01000009">
    <property type="protein sequence ID" value="RHF76939.1"/>
    <property type="molecule type" value="Genomic_DNA"/>
</dbReference>
<reference evidence="1 2" key="1">
    <citation type="submission" date="2018-08" db="EMBL/GenBank/DDBJ databases">
        <title>A genome reference for cultivated species of the human gut microbiota.</title>
        <authorList>
            <person name="Zou Y."/>
            <person name="Xue W."/>
            <person name="Luo G."/>
        </authorList>
    </citation>
    <scope>NUCLEOTIDE SEQUENCE [LARGE SCALE GENOMIC DNA]</scope>
    <source>
        <strain evidence="1 2">AM25-16</strain>
    </source>
</reference>
<evidence type="ECO:0000313" key="1">
    <source>
        <dbReference type="EMBL" id="RHF76939.1"/>
    </source>
</evidence>